<dbReference type="Proteomes" id="UP001212841">
    <property type="component" value="Unassembled WGS sequence"/>
</dbReference>
<proteinExistence type="predicted"/>
<feature type="compositionally biased region" description="Acidic residues" evidence="1">
    <location>
        <begin position="102"/>
        <end position="114"/>
    </location>
</feature>
<keyword evidence="3" id="KW-1185">Reference proteome</keyword>
<organism evidence="2 3">
    <name type="scientific">Rhizophlyctis rosea</name>
    <dbReference type="NCBI Taxonomy" id="64517"/>
    <lineage>
        <taxon>Eukaryota</taxon>
        <taxon>Fungi</taxon>
        <taxon>Fungi incertae sedis</taxon>
        <taxon>Chytridiomycota</taxon>
        <taxon>Chytridiomycota incertae sedis</taxon>
        <taxon>Chytridiomycetes</taxon>
        <taxon>Rhizophlyctidales</taxon>
        <taxon>Rhizophlyctidaceae</taxon>
        <taxon>Rhizophlyctis</taxon>
    </lineage>
</organism>
<name>A0AAD5S223_9FUNG</name>
<sequence>MLLQENKLQHLSKLTEAVVSGDNEVIAQELRAVKVCQETAKGEGNPELETKIQEGLLKIKEFDALLREKHTLAKRLKRTRLSLESSTTSTSSSPPPSSTSDSDSDDEPDTESVDMELKSVHSLDTRTFITEPKIGVRPRVGLE</sequence>
<comment type="caution">
    <text evidence="2">The sequence shown here is derived from an EMBL/GenBank/DDBJ whole genome shotgun (WGS) entry which is preliminary data.</text>
</comment>
<evidence type="ECO:0000313" key="3">
    <source>
        <dbReference type="Proteomes" id="UP001212841"/>
    </source>
</evidence>
<feature type="region of interest" description="Disordered" evidence="1">
    <location>
        <begin position="77"/>
        <end position="119"/>
    </location>
</feature>
<dbReference type="AlphaFoldDB" id="A0AAD5S223"/>
<protein>
    <submittedName>
        <fullName evidence="2">Uncharacterized protein</fullName>
    </submittedName>
</protein>
<evidence type="ECO:0000256" key="1">
    <source>
        <dbReference type="SAM" id="MobiDB-lite"/>
    </source>
</evidence>
<gene>
    <name evidence="2" type="ORF">HK097_003992</name>
</gene>
<reference evidence="2" key="1">
    <citation type="submission" date="2020-05" db="EMBL/GenBank/DDBJ databases">
        <title>Phylogenomic resolution of chytrid fungi.</title>
        <authorList>
            <person name="Stajich J.E."/>
            <person name="Amses K."/>
            <person name="Simmons R."/>
            <person name="Seto K."/>
            <person name="Myers J."/>
            <person name="Bonds A."/>
            <person name="Quandt C.A."/>
            <person name="Barry K."/>
            <person name="Liu P."/>
            <person name="Grigoriev I."/>
            <person name="Longcore J.E."/>
            <person name="James T.Y."/>
        </authorList>
    </citation>
    <scope>NUCLEOTIDE SEQUENCE</scope>
    <source>
        <strain evidence="2">JEL0318</strain>
    </source>
</reference>
<dbReference type="EMBL" id="JADGJD010001992">
    <property type="protein sequence ID" value="KAJ3035927.1"/>
    <property type="molecule type" value="Genomic_DNA"/>
</dbReference>
<evidence type="ECO:0000313" key="2">
    <source>
        <dbReference type="EMBL" id="KAJ3035927.1"/>
    </source>
</evidence>
<feature type="non-terminal residue" evidence="2">
    <location>
        <position position="143"/>
    </location>
</feature>
<accession>A0AAD5S223</accession>